<evidence type="ECO:0000313" key="3">
    <source>
        <dbReference type="Proteomes" id="UP000321250"/>
    </source>
</evidence>
<dbReference type="EMBL" id="VOQR01000001">
    <property type="protein sequence ID" value="TXC70101.1"/>
    <property type="molecule type" value="Genomic_DNA"/>
</dbReference>
<proteinExistence type="predicted"/>
<feature type="transmembrane region" description="Helical" evidence="1">
    <location>
        <begin position="261"/>
        <end position="281"/>
    </location>
</feature>
<evidence type="ECO:0000256" key="1">
    <source>
        <dbReference type="SAM" id="Phobius"/>
    </source>
</evidence>
<feature type="transmembrane region" description="Helical" evidence="1">
    <location>
        <begin position="287"/>
        <end position="304"/>
    </location>
</feature>
<accession>A0A5C6UD18</accession>
<feature type="transmembrane region" description="Helical" evidence="1">
    <location>
        <begin position="159"/>
        <end position="184"/>
    </location>
</feature>
<feature type="transmembrane region" description="Helical" evidence="1">
    <location>
        <begin position="104"/>
        <end position="122"/>
    </location>
</feature>
<keyword evidence="1" id="KW-0472">Membrane</keyword>
<dbReference type="Proteomes" id="UP000321250">
    <property type="component" value="Unassembled WGS sequence"/>
</dbReference>
<evidence type="ECO:0000313" key="2">
    <source>
        <dbReference type="EMBL" id="TXC70101.1"/>
    </source>
</evidence>
<comment type="caution">
    <text evidence="2">The sequence shown here is derived from an EMBL/GenBank/DDBJ whole genome shotgun (WGS) entry which is preliminary data.</text>
</comment>
<keyword evidence="1" id="KW-0812">Transmembrane</keyword>
<feature type="transmembrane region" description="Helical" evidence="1">
    <location>
        <begin position="342"/>
        <end position="358"/>
    </location>
</feature>
<sequence>MTARRGAYGAIGLAMLVGLALRLATARGGLWLDEAWSAYFVKQAATPLGVLWQINHDNNHFLNSWWMLLVGPYAPPMLVRALSIATGVASIGLAGAIGLRRGTATGVVAALLVAVSPIMMAYGAEARGYGPMVTVMLVAILVVDRWLDGEREAPVWPLAALTLLGMLAQFTYIFALAALGGWIVATLSRRMTLDEAVRSGLRTLAPSIGAVVLVVAVVVAAAHASTAGFQTGGYPGFTIPGFSGGLEDAVVHTFGLSLGSAFATIGVAAVASAAAILLAPGMAGRRFLYALAVLAFPAMLALALSRINNAGFARYYFLACIGLVLLVAELSGAAIARGGWRRAVAVVLLAVVVVASLSRDRALALALRGDPGRAVATMRMAAPAGTSVGVDTIRPTAVLEAAARTAGYSLDIRRDCPAAAFVFIDLEDHGAAPARLERCGQSYARIAVGRYFSMSGFDWSLYARTPPQSNGVSGH</sequence>
<evidence type="ECO:0008006" key="4">
    <source>
        <dbReference type="Google" id="ProtNLM"/>
    </source>
</evidence>
<reference evidence="2 3" key="1">
    <citation type="journal article" date="2013" name="Antonie Van Leeuwenhoek">
        <title>Sphingomonas ginsenosidivorax sp. nov., with the ability to transform ginsenosides.</title>
        <authorList>
            <person name="Jin X.F."/>
            <person name="Kim J.K."/>
            <person name="Liu Q.M."/>
            <person name="Kang M.S."/>
            <person name="He D."/>
            <person name="Jin F.X."/>
            <person name="Kim S.C."/>
            <person name="Im W.T."/>
        </authorList>
    </citation>
    <scope>NUCLEOTIDE SEQUENCE [LARGE SCALE GENOMIC DNA]</scope>
    <source>
        <strain evidence="2 3">KHI67</strain>
    </source>
</reference>
<organism evidence="2 3">
    <name type="scientific">Sphingomonas ginsenosidivorax</name>
    <dbReference type="NCBI Taxonomy" id="862135"/>
    <lineage>
        <taxon>Bacteria</taxon>
        <taxon>Pseudomonadati</taxon>
        <taxon>Pseudomonadota</taxon>
        <taxon>Alphaproteobacteria</taxon>
        <taxon>Sphingomonadales</taxon>
        <taxon>Sphingomonadaceae</taxon>
        <taxon>Sphingomonas</taxon>
    </lineage>
</organism>
<gene>
    <name evidence="2" type="ORF">FSB78_03400</name>
</gene>
<keyword evidence="1" id="KW-1133">Transmembrane helix</keyword>
<name>A0A5C6UD18_9SPHN</name>
<dbReference type="RefSeq" id="WP_147079971.1">
    <property type="nucleotide sequence ID" value="NZ_VOQR01000001.1"/>
</dbReference>
<feature type="transmembrane region" description="Helical" evidence="1">
    <location>
        <begin position="204"/>
        <end position="222"/>
    </location>
</feature>
<protein>
    <recommendedName>
        <fullName evidence="4">Glycosyltransferase RgtA/B/C/D-like domain-containing protein</fullName>
    </recommendedName>
</protein>
<dbReference type="OrthoDB" id="8044879at2"/>
<feature type="transmembrane region" description="Helical" evidence="1">
    <location>
        <begin position="316"/>
        <end position="336"/>
    </location>
</feature>
<keyword evidence="3" id="KW-1185">Reference proteome</keyword>
<feature type="transmembrane region" description="Helical" evidence="1">
    <location>
        <begin position="77"/>
        <end position="97"/>
    </location>
</feature>
<dbReference type="AlphaFoldDB" id="A0A5C6UD18"/>